<dbReference type="EMBL" id="JBAWKB010000002">
    <property type="protein sequence ID" value="MFH6772101.1"/>
    <property type="molecule type" value="Genomic_DNA"/>
</dbReference>
<feature type="chain" id="PRO_5046441623" evidence="1">
    <location>
        <begin position="21"/>
        <end position="227"/>
    </location>
</feature>
<dbReference type="InterPro" id="IPR019619">
    <property type="entry name" value="DUF2490"/>
</dbReference>
<proteinExistence type="predicted"/>
<comment type="caution">
    <text evidence="2">The sequence shown here is derived from an EMBL/GenBank/DDBJ whole genome shotgun (WGS) entry which is preliminary data.</text>
</comment>
<gene>
    <name evidence="2" type="ORF">V8G58_09160</name>
</gene>
<accession>A0ABW7MZ55</accession>
<name>A0ABW7MZ55_9FLAO</name>
<evidence type="ECO:0000256" key="1">
    <source>
        <dbReference type="SAM" id="SignalP"/>
    </source>
</evidence>
<protein>
    <submittedName>
        <fullName evidence="2">DUF2490 domain-containing protein</fullName>
    </submittedName>
</protein>
<dbReference type="Proteomes" id="UP001610100">
    <property type="component" value="Unassembled WGS sequence"/>
</dbReference>
<feature type="signal peptide" evidence="1">
    <location>
        <begin position="1"/>
        <end position="20"/>
    </location>
</feature>
<evidence type="ECO:0000313" key="2">
    <source>
        <dbReference type="EMBL" id="MFH6772101.1"/>
    </source>
</evidence>
<evidence type="ECO:0000313" key="3">
    <source>
        <dbReference type="Proteomes" id="UP001610100"/>
    </source>
</evidence>
<keyword evidence="1" id="KW-0732">Signal</keyword>
<keyword evidence="3" id="KW-1185">Reference proteome</keyword>
<dbReference type="Pfam" id="PF10677">
    <property type="entry name" value="DUF2490"/>
    <property type="match status" value="1"/>
</dbReference>
<sequence length="227" mass="27105">MKLFPRFILIVLFTTSLSFSQSTPETTLGAWYMIDGNHQISKRISLKTGLQLRTFEPLDNINLMFYYTGVNYHLKNKSMFTLAYCYLDIDKTFSSVGTSHLFENRFYEQYYIKSTALLPINHRIRLEQRIFNYQHSHNVKHRMRYRIGSKIILNKSLFISASNEFFFNFQDQIMDENRFQICLGFNISKSANIQLGYLNHEIHQMNLNRMLVSYCFKTNWMSDKKEK</sequence>
<organism evidence="2 3">
    <name type="scientific">Gaetbulibacter aestuarii</name>
    <dbReference type="NCBI Taxonomy" id="1502358"/>
    <lineage>
        <taxon>Bacteria</taxon>
        <taxon>Pseudomonadati</taxon>
        <taxon>Bacteroidota</taxon>
        <taxon>Flavobacteriia</taxon>
        <taxon>Flavobacteriales</taxon>
        <taxon>Flavobacteriaceae</taxon>
        <taxon>Gaetbulibacter</taxon>
    </lineage>
</organism>
<dbReference type="RefSeq" id="WP_344741370.1">
    <property type="nucleotide sequence ID" value="NZ_BAABAY010000002.1"/>
</dbReference>
<reference evidence="2 3" key="1">
    <citation type="submission" date="2024-02" db="EMBL/GenBank/DDBJ databases">
        <title>A Gaetbulibacter species isolated from tidal flats and genomic insights of their niches.</title>
        <authorList>
            <person name="Ye Y."/>
        </authorList>
    </citation>
    <scope>NUCLEOTIDE SEQUENCE [LARGE SCALE GENOMIC DNA]</scope>
    <source>
        <strain evidence="2 3">KYW382</strain>
    </source>
</reference>